<dbReference type="InterPro" id="IPR036955">
    <property type="entry name" value="AP2/ERF_dom_sf"/>
</dbReference>
<evidence type="ECO:0000256" key="3">
    <source>
        <dbReference type="ARBA" id="ARBA00023015"/>
    </source>
</evidence>
<gene>
    <name evidence="9" type="ORF">DVH24_006794</name>
</gene>
<dbReference type="Pfam" id="PF00847">
    <property type="entry name" value="AP2"/>
    <property type="match status" value="1"/>
</dbReference>
<dbReference type="InterPro" id="IPR016177">
    <property type="entry name" value="DNA-bd_dom_sf"/>
</dbReference>
<sequence length="192" mass="20800">MDPTSKSPPPISRSGDRNPASNEIQFRGVRKRPWGRYAAEIRDPGKKSRIWLGTFDSAEEAARAYDNAARELRGAKAKTNFPASAENLLERPSGSEGTFNSAEEAARAYDVAARGLRDVKATADLNLPAPSDHQLERPSGVFIRKVIDEITGKLKMKSTSLGGATGQSVQEIRLFGVPLVIDSMGKSDCRNG</sequence>
<evidence type="ECO:0000313" key="10">
    <source>
        <dbReference type="Proteomes" id="UP000290289"/>
    </source>
</evidence>
<reference evidence="9 10" key="1">
    <citation type="submission" date="2018-10" db="EMBL/GenBank/DDBJ databases">
        <title>A high-quality apple genome assembly.</title>
        <authorList>
            <person name="Hu J."/>
        </authorList>
    </citation>
    <scope>NUCLEOTIDE SEQUENCE [LARGE SCALE GENOMIC DNA]</scope>
    <source>
        <strain evidence="10">cv. HFTH1</strain>
        <tissue evidence="9">Young leaf</tissue>
    </source>
</reference>
<dbReference type="PANTHER" id="PTHR31677:SF228">
    <property type="entry name" value="ETHYLENE-RESPONSIVE TRANSCRIPTION FACTOR 10-RELATED"/>
    <property type="match status" value="1"/>
</dbReference>
<feature type="domain" description="AP2/ERF" evidence="8">
    <location>
        <begin position="25"/>
        <end position="82"/>
    </location>
</feature>
<dbReference type="GO" id="GO:0005634">
    <property type="term" value="C:nucleus"/>
    <property type="evidence" value="ECO:0007669"/>
    <property type="project" value="UniProtKB-SubCell"/>
</dbReference>
<evidence type="ECO:0000256" key="5">
    <source>
        <dbReference type="ARBA" id="ARBA00023163"/>
    </source>
</evidence>
<dbReference type="Gene3D" id="3.30.730.10">
    <property type="entry name" value="AP2/ERF domain"/>
    <property type="match status" value="2"/>
</dbReference>
<evidence type="ECO:0000256" key="4">
    <source>
        <dbReference type="ARBA" id="ARBA00023125"/>
    </source>
</evidence>
<evidence type="ECO:0000259" key="8">
    <source>
        <dbReference type="PROSITE" id="PS51032"/>
    </source>
</evidence>
<keyword evidence="10" id="KW-1185">Reference proteome</keyword>
<feature type="region of interest" description="Disordered" evidence="7">
    <location>
        <begin position="1"/>
        <end position="28"/>
    </location>
</feature>
<dbReference type="GO" id="GO:0003700">
    <property type="term" value="F:DNA-binding transcription factor activity"/>
    <property type="evidence" value="ECO:0007669"/>
    <property type="project" value="InterPro"/>
</dbReference>
<evidence type="ECO:0000256" key="7">
    <source>
        <dbReference type="SAM" id="MobiDB-lite"/>
    </source>
</evidence>
<dbReference type="PANTHER" id="PTHR31677">
    <property type="entry name" value="AP2 DOMAIN CLASS TRANSCRIPTION FACTOR"/>
    <property type="match status" value="1"/>
</dbReference>
<dbReference type="CDD" id="cd00018">
    <property type="entry name" value="AP2"/>
    <property type="match status" value="1"/>
</dbReference>
<dbReference type="AlphaFoldDB" id="A0A498J4Y8"/>
<organism evidence="9 10">
    <name type="scientific">Malus domestica</name>
    <name type="common">Apple</name>
    <name type="synonym">Pyrus malus</name>
    <dbReference type="NCBI Taxonomy" id="3750"/>
    <lineage>
        <taxon>Eukaryota</taxon>
        <taxon>Viridiplantae</taxon>
        <taxon>Streptophyta</taxon>
        <taxon>Embryophyta</taxon>
        <taxon>Tracheophyta</taxon>
        <taxon>Spermatophyta</taxon>
        <taxon>Magnoliopsida</taxon>
        <taxon>eudicotyledons</taxon>
        <taxon>Gunneridae</taxon>
        <taxon>Pentapetalae</taxon>
        <taxon>rosids</taxon>
        <taxon>fabids</taxon>
        <taxon>Rosales</taxon>
        <taxon>Rosaceae</taxon>
        <taxon>Amygdaloideae</taxon>
        <taxon>Maleae</taxon>
        <taxon>Malus</taxon>
    </lineage>
</organism>
<dbReference type="SMART" id="SM00380">
    <property type="entry name" value="AP2"/>
    <property type="match status" value="2"/>
</dbReference>
<dbReference type="InterPro" id="IPR001471">
    <property type="entry name" value="AP2/ERF_dom"/>
</dbReference>
<dbReference type="EMBL" id="RDQH01000334">
    <property type="protein sequence ID" value="RXH90849.1"/>
    <property type="molecule type" value="Genomic_DNA"/>
</dbReference>
<keyword evidence="2" id="KW-0936">Ethylene signaling pathway</keyword>
<feature type="domain" description="AP2/ERF" evidence="8">
    <location>
        <begin position="97"/>
        <end position="128"/>
    </location>
</feature>
<keyword evidence="6" id="KW-0539">Nucleus</keyword>
<dbReference type="GO" id="GO:0009873">
    <property type="term" value="P:ethylene-activated signaling pathway"/>
    <property type="evidence" value="ECO:0007669"/>
    <property type="project" value="UniProtKB-KW"/>
</dbReference>
<dbReference type="GO" id="GO:0003677">
    <property type="term" value="F:DNA binding"/>
    <property type="evidence" value="ECO:0007669"/>
    <property type="project" value="UniProtKB-KW"/>
</dbReference>
<dbReference type="PROSITE" id="PS51032">
    <property type="entry name" value="AP2_ERF"/>
    <property type="match status" value="2"/>
</dbReference>
<keyword evidence="3" id="KW-0805">Transcription regulation</keyword>
<comment type="caution">
    <text evidence="9">The sequence shown here is derived from an EMBL/GenBank/DDBJ whole genome shotgun (WGS) entry which is preliminary data.</text>
</comment>
<dbReference type="FunFam" id="3.30.730.10:FF:000001">
    <property type="entry name" value="Ethylene-responsive transcription factor 2"/>
    <property type="match status" value="1"/>
</dbReference>
<dbReference type="SUPFAM" id="SSF54171">
    <property type="entry name" value="DNA-binding domain"/>
    <property type="match status" value="2"/>
</dbReference>
<evidence type="ECO:0000256" key="6">
    <source>
        <dbReference type="ARBA" id="ARBA00023242"/>
    </source>
</evidence>
<dbReference type="Proteomes" id="UP000290289">
    <property type="component" value="Chromosome 8"/>
</dbReference>
<feature type="compositionally biased region" description="Pro residues" evidence="7">
    <location>
        <begin position="1"/>
        <end position="11"/>
    </location>
</feature>
<keyword evidence="5" id="KW-0804">Transcription</keyword>
<keyword evidence="4" id="KW-0238">DNA-binding</keyword>
<protein>
    <recommendedName>
        <fullName evidence="8">AP2/ERF domain-containing protein</fullName>
    </recommendedName>
</protein>
<dbReference type="PRINTS" id="PR00367">
    <property type="entry name" value="ETHRSPELEMNT"/>
</dbReference>
<name>A0A498J4Y8_MALDO</name>
<evidence type="ECO:0000256" key="2">
    <source>
        <dbReference type="ARBA" id="ARBA00022745"/>
    </source>
</evidence>
<evidence type="ECO:0000313" key="9">
    <source>
        <dbReference type="EMBL" id="RXH90849.1"/>
    </source>
</evidence>
<accession>A0A498J4Y8</accession>
<proteinExistence type="predicted"/>
<comment type="subcellular location">
    <subcellularLocation>
        <location evidence="1">Nucleus</location>
    </subcellularLocation>
</comment>
<evidence type="ECO:0000256" key="1">
    <source>
        <dbReference type="ARBA" id="ARBA00004123"/>
    </source>
</evidence>